<dbReference type="Proteomes" id="UP000298663">
    <property type="component" value="Unassembled WGS sequence"/>
</dbReference>
<reference evidence="2 3" key="1">
    <citation type="journal article" date="2015" name="Genome Biol.">
        <title>Comparative genomics of Steinernema reveals deeply conserved gene regulatory networks.</title>
        <authorList>
            <person name="Dillman A.R."/>
            <person name="Macchietto M."/>
            <person name="Porter C.F."/>
            <person name="Rogers A."/>
            <person name="Williams B."/>
            <person name="Antoshechkin I."/>
            <person name="Lee M.M."/>
            <person name="Goodwin Z."/>
            <person name="Lu X."/>
            <person name="Lewis E.E."/>
            <person name="Goodrich-Blair H."/>
            <person name="Stock S.P."/>
            <person name="Adams B.J."/>
            <person name="Sternberg P.W."/>
            <person name="Mortazavi A."/>
        </authorList>
    </citation>
    <scope>NUCLEOTIDE SEQUENCE [LARGE SCALE GENOMIC DNA]</scope>
    <source>
        <strain evidence="2 3">ALL</strain>
    </source>
</reference>
<reference evidence="2 3" key="2">
    <citation type="journal article" date="2019" name="G3 (Bethesda)">
        <title>Hybrid Assembly of the Genome of the Entomopathogenic Nematode Steinernema carpocapsae Identifies the X-Chromosome.</title>
        <authorList>
            <person name="Serra L."/>
            <person name="Macchietto M."/>
            <person name="Macias-Munoz A."/>
            <person name="McGill C.J."/>
            <person name="Rodriguez I.M."/>
            <person name="Rodriguez B."/>
            <person name="Murad R."/>
            <person name="Mortazavi A."/>
        </authorList>
    </citation>
    <scope>NUCLEOTIDE SEQUENCE [LARGE SCALE GENOMIC DNA]</scope>
    <source>
        <strain evidence="2 3">ALL</strain>
    </source>
</reference>
<feature type="region of interest" description="Disordered" evidence="1">
    <location>
        <begin position="77"/>
        <end position="96"/>
    </location>
</feature>
<accession>A0A4U5P0E5</accession>
<keyword evidence="3" id="KW-1185">Reference proteome</keyword>
<evidence type="ECO:0000313" key="2">
    <source>
        <dbReference type="EMBL" id="TKR89419.1"/>
    </source>
</evidence>
<dbReference type="OrthoDB" id="497380at2759"/>
<dbReference type="AlphaFoldDB" id="A0A4U5P0E5"/>
<name>A0A4U5P0E5_STECR</name>
<evidence type="ECO:0000313" key="3">
    <source>
        <dbReference type="Proteomes" id="UP000298663"/>
    </source>
</evidence>
<gene>
    <name evidence="2" type="ORF">L596_013524</name>
</gene>
<protein>
    <submittedName>
        <fullName evidence="2">Uncharacterized protein</fullName>
    </submittedName>
</protein>
<dbReference type="EMBL" id="AZBU02000003">
    <property type="protein sequence ID" value="TKR89419.1"/>
    <property type="molecule type" value="Genomic_DNA"/>
</dbReference>
<organism evidence="2 3">
    <name type="scientific">Steinernema carpocapsae</name>
    <name type="common">Entomopathogenic nematode</name>
    <dbReference type="NCBI Taxonomy" id="34508"/>
    <lineage>
        <taxon>Eukaryota</taxon>
        <taxon>Metazoa</taxon>
        <taxon>Ecdysozoa</taxon>
        <taxon>Nematoda</taxon>
        <taxon>Chromadorea</taxon>
        <taxon>Rhabditida</taxon>
        <taxon>Tylenchina</taxon>
        <taxon>Panagrolaimomorpha</taxon>
        <taxon>Strongyloidoidea</taxon>
        <taxon>Steinernematidae</taxon>
        <taxon>Steinernema</taxon>
    </lineage>
</organism>
<comment type="caution">
    <text evidence="2">The sequence shown here is derived from an EMBL/GenBank/DDBJ whole genome shotgun (WGS) entry which is preliminary data.</text>
</comment>
<evidence type="ECO:0000256" key="1">
    <source>
        <dbReference type="SAM" id="MobiDB-lite"/>
    </source>
</evidence>
<sequence>MNEEQFHLVEDMFTHLTISKILKSDSNFTMKLSDHFADLPSEQLRSFIGCQKGCFTLVAMYEHGGLKASRCQEGGQAHPLGQIPSHGSNGPPQEVEGTVNRSVSSVLLSLLLGAGGRIVVFCC</sequence>
<proteinExistence type="predicted"/>